<dbReference type="Gene3D" id="3.40.630.10">
    <property type="entry name" value="Zn peptidases"/>
    <property type="match status" value="1"/>
</dbReference>
<reference evidence="11 12" key="1">
    <citation type="submission" date="2018-04" db="EMBL/GenBank/DDBJ databases">
        <title>Genomic Encyclopedia of Type Strains, Phase IV (KMG-IV): sequencing the most valuable type-strain genomes for metagenomic binning, comparative biology and taxonomic classification.</title>
        <authorList>
            <person name="Goeker M."/>
        </authorList>
    </citation>
    <scope>NUCLEOTIDE SEQUENCE [LARGE SCALE GENOMIC DNA]</scope>
    <source>
        <strain evidence="11 12">DSM 20705</strain>
    </source>
</reference>
<dbReference type="Proteomes" id="UP000245793">
    <property type="component" value="Unassembled WGS sequence"/>
</dbReference>
<comment type="cofactor">
    <cofactor evidence="1 10">
        <name>Zn(2+)</name>
        <dbReference type="ChEBI" id="CHEBI:29105"/>
    </cofactor>
</comment>
<evidence type="ECO:0000256" key="9">
    <source>
        <dbReference type="RuleBase" id="RU004386"/>
    </source>
</evidence>
<evidence type="ECO:0000256" key="3">
    <source>
        <dbReference type="ARBA" id="ARBA00022438"/>
    </source>
</evidence>
<comment type="similarity">
    <text evidence="2 9">Belongs to the peptidase M18 family.</text>
</comment>
<dbReference type="Pfam" id="PF02127">
    <property type="entry name" value="Peptidase_M18"/>
    <property type="match status" value="1"/>
</dbReference>
<dbReference type="EC" id="3.4.11.-" evidence="10"/>
<accession>A0A2U1E5U8</accession>
<evidence type="ECO:0000256" key="5">
    <source>
        <dbReference type="ARBA" id="ARBA00022723"/>
    </source>
</evidence>
<organism evidence="11 12">
    <name type="scientific">Ezakiella coagulans</name>
    <dbReference type="NCBI Taxonomy" id="46507"/>
    <lineage>
        <taxon>Bacteria</taxon>
        <taxon>Bacillati</taxon>
        <taxon>Bacillota</taxon>
        <taxon>Tissierellia</taxon>
        <taxon>Ezakiella</taxon>
    </lineage>
</organism>
<dbReference type="GO" id="GO:0005737">
    <property type="term" value="C:cytoplasm"/>
    <property type="evidence" value="ECO:0007669"/>
    <property type="project" value="UniProtKB-ARBA"/>
</dbReference>
<dbReference type="EMBL" id="QEKV01000002">
    <property type="protein sequence ID" value="PVY95328.1"/>
    <property type="molecule type" value="Genomic_DNA"/>
</dbReference>
<dbReference type="GO" id="GO:0004177">
    <property type="term" value="F:aminopeptidase activity"/>
    <property type="evidence" value="ECO:0007669"/>
    <property type="project" value="UniProtKB-KW"/>
</dbReference>
<dbReference type="NCBIfam" id="NF002759">
    <property type="entry name" value="PRK02813.1"/>
    <property type="match status" value="1"/>
</dbReference>
<dbReference type="PANTHER" id="PTHR28570:SF3">
    <property type="entry name" value="ASPARTYL AMINOPEPTIDASE"/>
    <property type="match status" value="1"/>
</dbReference>
<evidence type="ECO:0000256" key="4">
    <source>
        <dbReference type="ARBA" id="ARBA00022670"/>
    </source>
</evidence>
<evidence type="ECO:0000313" key="11">
    <source>
        <dbReference type="EMBL" id="PVY95328.1"/>
    </source>
</evidence>
<evidence type="ECO:0000256" key="7">
    <source>
        <dbReference type="ARBA" id="ARBA00022833"/>
    </source>
</evidence>
<evidence type="ECO:0000256" key="8">
    <source>
        <dbReference type="ARBA" id="ARBA00023049"/>
    </source>
</evidence>
<keyword evidence="8 9" id="KW-0482">Metalloprotease</keyword>
<protein>
    <recommendedName>
        <fullName evidence="10">M18 family aminopeptidase</fullName>
        <ecNumber evidence="10">3.4.11.-</ecNumber>
    </recommendedName>
</protein>
<dbReference type="SUPFAM" id="SSF101821">
    <property type="entry name" value="Aminopeptidase/glucanase lid domain"/>
    <property type="match status" value="1"/>
</dbReference>
<keyword evidence="12" id="KW-1185">Reference proteome</keyword>
<keyword evidence="3 9" id="KW-0031">Aminopeptidase</keyword>
<keyword evidence="7 9" id="KW-0862">Zinc</keyword>
<evidence type="ECO:0000256" key="1">
    <source>
        <dbReference type="ARBA" id="ARBA00001947"/>
    </source>
</evidence>
<name>A0A2U1E5U8_9FIRM</name>
<dbReference type="GO" id="GO:0008270">
    <property type="term" value="F:zinc ion binding"/>
    <property type="evidence" value="ECO:0007669"/>
    <property type="project" value="InterPro"/>
</dbReference>
<evidence type="ECO:0000256" key="6">
    <source>
        <dbReference type="ARBA" id="ARBA00022801"/>
    </source>
</evidence>
<proteinExistence type="inferred from homology"/>
<dbReference type="PANTHER" id="PTHR28570">
    <property type="entry name" value="ASPARTYL AMINOPEPTIDASE"/>
    <property type="match status" value="1"/>
</dbReference>
<keyword evidence="5 9" id="KW-0479">Metal-binding</keyword>
<dbReference type="GO" id="GO:0008237">
    <property type="term" value="F:metallopeptidase activity"/>
    <property type="evidence" value="ECO:0007669"/>
    <property type="project" value="UniProtKB-KW"/>
</dbReference>
<dbReference type="GO" id="GO:0006508">
    <property type="term" value="P:proteolysis"/>
    <property type="evidence" value="ECO:0007669"/>
    <property type="project" value="UniProtKB-KW"/>
</dbReference>
<comment type="caution">
    <text evidence="11">The sequence shown here is derived from an EMBL/GenBank/DDBJ whole genome shotgun (WGS) entry which is preliminary data.</text>
</comment>
<dbReference type="RefSeq" id="WP_165803567.1">
    <property type="nucleotide sequence ID" value="NZ_QEKV01000002.1"/>
</dbReference>
<dbReference type="Gene3D" id="2.30.250.10">
    <property type="entry name" value="Aminopeptidase i, Domain 2"/>
    <property type="match status" value="1"/>
</dbReference>
<keyword evidence="4 9" id="KW-0645">Protease</keyword>
<evidence type="ECO:0000256" key="2">
    <source>
        <dbReference type="ARBA" id="ARBA00008290"/>
    </source>
</evidence>
<keyword evidence="6 9" id="KW-0378">Hydrolase</keyword>
<sequence length="417" mass="45724">MDLKHFMNFLDSSRLNMSAVENLKKELESAGFKAIKENEKWNLEGGGKYFITKNESSIMAFRLGHDIKKGFSLVGSHSDSPCFRIKQNPTMKRASAVCLNTEVYGGALLGTWFDRPLTVEGKVTVKGESALKPKTIHYKGKDGMIFIPSVAIHMNREANKGVEINPQENTLPVCTMDGDFDLIKSIEKEIGAEILSHELYVVSCEKAHVVGVNDEFLMSGRLDNLAMAYANIMSLINAKAGEMTAVAYVGDNEEIGSMTKQGAFSPFLRDTLLRIVVSMGGTYEDYRIALSNSFMISSDEAHAFHPNYQNYADPTNRPLIGKGPVIKIAANGAYTSDAVSIAVFKELANEAGVETQTFHNRSDKRGGSTIASITTSKIDIPIVDVGNPLWGMHSAVETGGIKDQEDMMKIMEVLLSK</sequence>
<evidence type="ECO:0000313" key="12">
    <source>
        <dbReference type="Proteomes" id="UP000245793"/>
    </source>
</evidence>
<dbReference type="PRINTS" id="PR00932">
    <property type="entry name" value="AMINO1PTASE"/>
</dbReference>
<evidence type="ECO:0000256" key="10">
    <source>
        <dbReference type="RuleBase" id="RU004387"/>
    </source>
</evidence>
<dbReference type="SUPFAM" id="SSF53187">
    <property type="entry name" value="Zn-dependent exopeptidases"/>
    <property type="match status" value="1"/>
</dbReference>
<dbReference type="InterPro" id="IPR023358">
    <property type="entry name" value="Peptidase_M18_dom2"/>
</dbReference>
<dbReference type="AlphaFoldDB" id="A0A2U1E5U8"/>
<dbReference type="InterPro" id="IPR001948">
    <property type="entry name" value="Peptidase_M18"/>
</dbReference>
<gene>
    <name evidence="11" type="ORF">C7381_102218</name>
</gene>